<dbReference type="GO" id="GO:0016705">
    <property type="term" value="F:oxidoreductase activity, acting on paired donors, with incorporation or reduction of molecular oxygen"/>
    <property type="evidence" value="ECO:0007669"/>
    <property type="project" value="UniProtKB-ARBA"/>
</dbReference>
<dbReference type="InterPro" id="IPR005123">
    <property type="entry name" value="Oxoglu/Fe-dep_dioxygenase_dom"/>
</dbReference>
<sequence length="730" mass="81201">PQHQQTFFTHCLETCCQTSCESETMTSIKVLAQSSALNSLPSSYAYSTNRNVATASDPDGSLPVIDFSLLTSGNPDQRAKVVHDLGKAYEEWGFFLVVNHGMPETLVEKVINASHEFFNLTEEEKKEFEGKHALDPIRCGTSFHNANKGKVLLWRDYLKVFSHPEFHFPNKPAGFSELAFEYSERTRKVARELLKGISESLGLEESYMDEALDLDSGVQVFAVNLYPPCPQPDLAIGVPPHTDHGLVTLLMQNGVGGCKCSTMESGSMSMLFPTPSWLIPGITLRLWLLEHSGFFSTAIEALLVLSMRMISEDGSSLEEKRAIFEDLILAEDLDAESRVIERLQKDIAVATLSLRWFKQINWQPDSKPLKVHSMHDANASCESETMTSIKVVAQSSALNSLPSSYAYSANRQVAAASDPDGSLPVIDFSLLTSGNPDQRAKVVHDLGKACDEWGFFLVVNHGMPETLVEKVFKASHEFFNLTEEEKKEFEGKHALDPIRCGTSFHNANKGKVLLWRDYLKVFSHPEFHFPNKPAGFSELAFEYSERTRKVARELLKGISESLGLEESYMDEALDLDSGVQVFAVNLYPPCPQPDLAIGVPPHTDHGLVTLLMQNGVRGLQVLHKGKWLNVNALPNSIMVNTGDHLEIFSNGKYKSVMHRAVLNNSVTRITLVTPNGPSFDTTVSPASKLVDNKSNPPAYKSMKYKEYLELQQNTPLDGIPCLDRVKVQEE</sequence>
<evidence type="ECO:0000256" key="2">
    <source>
        <dbReference type="ARBA" id="ARBA00022723"/>
    </source>
</evidence>
<dbReference type="Pfam" id="PF03171">
    <property type="entry name" value="2OG-FeII_Oxy"/>
    <property type="match status" value="2"/>
</dbReference>
<evidence type="ECO:0000256" key="3">
    <source>
        <dbReference type="ARBA" id="ARBA00023004"/>
    </source>
</evidence>
<reference evidence="5" key="1">
    <citation type="submission" date="2022-12" db="EMBL/GenBank/DDBJ databases">
        <title>Draft genome assemblies for two species of Escallonia (Escalloniales).</title>
        <authorList>
            <person name="Chanderbali A."/>
            <person name="Dervinis C."/>
            <person name="Anghel I."/>
            <person name="Soltis D."/>
            <person name="Soltis P."/>
            <person name="Zapata F."/>
        </authorList>
    </citation>
    <scope>NUCLEOTIDE SEQUENCE</scope>
    <source>
        <strain evidence="5">UCBG64.0493</strain>
        <tissue evidence="5">Leaf</tissue>
    </source>
</reference>
<feature type="domain" description="Fe2OG dioxygenase" evidence="4">
    <location>
        <begin position="577"/>
        <end position="677"/>
    </location>
</feature>
<dbReference type="Proteomes" id="UP001188597">
    <property type="component" value="Unassembled WGS sequence"/>
</dbReference>
<accession>A0AA89B9B8</accession>
<feature type="non-terminal residue" evidence="5">
    <location>
        <position position="730"/>
    </location>
</feature>
<protein>
    <recommendedName>
        <fullName evidence="4">Fe2OG dioxygenase domain-containing protein</fullName>
    </recommendedName>
</protein>
<dbReference type="SUPFAM" id="SSF51197">
    <property type="entry name" value="Clavaminate synthase-like"/>
    <property type="match status" value="2"/>
</dbReference>
<dbReference type="EMBL" id="JAVXUP010000191">
    <property type="protein sequence ID" value="KAK3034799.1"/>
    <property type="molecule type" value="Genomic_DNA"/>
</dbReference>
<evidence type="ECO:0000313" key="5">
    <source>
        <dbReference type="EMBL" id="KAK3034799.1"/>
    </source>
</evidence>
<dbReference type="InterPro" id="IPR044861">
    <property type="entry name" value="IPNS-like_FE2OG_OXY"/>
</dbReference>
<dbReference type="InterPro" id="IPR027443">
    <property type="entry name" value="IPNS-like_sf"/>
</dbReference>
<dbReference type="PANTHER" id="PTHR47991">
    <property type="entry name" value="OXOGLUTARATE/IRON-DEPENDENT DIOXYGENASE"/>
    <property type="match status" value="1"/>
</dbReference>
<dbReference type="Gene3D" id="2.60.120.330">
    <property type="entry name" value="B-lactam Antibiotic, Isopenicillin N Synthase, Chain"/>
    <property type="match status" value="2"/>
</dbReference>
<comment type="similarity">
    <text evidence="1">Belongs to the iron/ascorbate-dependent oxidoreductase family.</text>
</comment>
<dbReference type="GO" id="GO:0046872">
    <property type="term" value="F:metal ion binding"/>
    <property type="evidence" value="ECO:0007669"/>
    <property type="project" value="UniProtKB-KW"/>
</dbReference>
<proteinExistence type="inferred from homology"/>
<evidence type="ECO:0000256" key="1">
    <source>
        <dbReference type="ARBA" id="ARBA00008056"/>
    </source>
</evidence>
<dbReference type="InterPro" id="IPR050295">
    <property type="entry name" value="Plant_2OG-oxidoreductases"/>
</dbReference>
<dbReference type="AlphaFoldDB" id="A0AA89B9B8"/>
<dbReference type="InterPro" id="IPR026992">
    <property type="entry name" value="DIOX_N"/>
</dbReference>
<evidence type="ECO:0000259" key="4">
    <source>
        <dbReference type="PROSITE" id="PS51471"/>
    </source>
</evidence>
<dbReference type="Pfam" id="PF14226">
    <property type="entry name" value="DIOX_N"/>
    <property type="match status" value="2"/>
</dbReference>
<comment type="caution">
    <text evidence="5">The sequence shown here is derived from an EMBL/GenBank/DDBJ whole genome shotgun (WGS) entry which is preliminary data.</text>
</comment>
<name>A0AA89B9B8_9ASTE</name>
<keyword evidence="3" id="KW-0408">Iron</keyword>
<gene>
    <name evidence="5" type="ORF">RJ639_033704</name>
</gene>
<keyword evidence="2" id="KW-0479">Metal-binding</keyword>
<dbReference type="FunFam" id="2.60.120.330:FF:000134">
    <property type="entry name" value="Uncharacterized protein"/>
    <property type="match status" value="1"/>
</dbReference>
<dbReference type="PROSITE" id="PS51471">
    <property type="entry name" value="FE2OG_OXY"/>
    <property type="match status" value="1"/>
</dbReference>
<organism evidence="5 6">
    <name type="scientific">Escallonia herrerae</name>
    <dbReference type="NCBI Taxonomy" id="1293975"/>
    <lineage>
        <taxon>Eukaryota</taxon>
        <taxon>Viridiplantae</taxon>
        <taxon>Streptophyta</taxon>
        <taxon>Embryophyta</taxon>
        <taxon>Tracheophyta</taxon>
        <taxon>Spermatophyta</taxon>
        <taxon>Magnoliopsida</taxon>
        <taxon>eudicotyledons</taxon>
        <taxon>Gunneridae</taxon>
        <taxon>Pentapetalae</taxon>
        <taxon>asterids</taxon>
        <taxon>campanulids</taxon>
        <taxon>Escalloniales</taxon>
        <taxon>Escalloniaceae</taxon>
        <taxon>Escallonia</taxon>
    </lineage>
</organism>
<keyword evidence="6" id="KW-1185">Reference proteome</keyword>
<evidence type="ECO:0000313" key="6">
    <source>
        <dbReference type="Proteomes" id="UP001188597"/>
    </source>
</evidence>